<protein>
    <submittedName>
        <fullName evidence="2">Uncharacterized protein</fullName>
    </submittedName>
</protein>
<proteinExistence type="predicted"/>
<evidence type="ECO:0000313" key="3">
    <source>
        <dbReference type="Proteomes" id="UP000321389"/>
    </source>
</evidence>
<keyword evidence="1" id="KW-0472">Membrane</keyword>
<name>A0A5B8KTN7_9HYPH</name>
<reference evidence="2" key="1">
    <citation type="submission" date="2020-04" db="EMBL/GenBank/DDBJ databases">
        <title>Nitratireductor sp. nov. isolated from mangrove soil.</title>
        <authorList>
            <person name="Ye Y."/>
        </authorList>
    </citation>
    <scope>NUCLEOTIDE SEQUENCE</scope>
    <source>
        <strain evidence="2">SY7</strain>
    </source>
</reference>
<dbReference type="AlphaFoldDB" id="A0A5B8KTN7"/>
<evidence type="ECO:0000313" key="2">
    <source>
        <dbReference type="EMBL" id="QDY98913.1"/>
    </source>
</evidence>
<evidence type="ECO:0000256" key="1">
    <source>
        <dbReference type="SAM" id="Phobius"/>
    </source>
</evidence>
<feature type="transmembrane region" description="Helical" evidence="1">
    <location>
        <begin position="258"/>
        <end position="280"/>
    </location>
</feature>
<sequence>MADFSSWLIFFDDRLGAAVFCFDTSIGGLSSAELSEIYGNLCTMQERSVESAILSLLHHDDQKARARLALTWSFSINIIKIADKIEMDAESMRQFVTICGGSDLGGHHQFDSEEVLHLVGATGSLAIVIKDSPKKKNWQRIIGLWTAFYSYYAASINDYSRLARENANAPKKHTRRQLLESIRYHDESYRYITSRISLFDPLSICTRSFDSQIYENCWKTLDVESDSVKLERMSNFFLESARGAQAELTRRYERVVELVLFLLAFTQVLPIFEWLIGWAANLMGMNTSIDGTKLAALAFSISLFILVYIYAYKRSN</sequence>
<dbReference type="KEGG" id="niy:FQ775_00160"/>
<organism evidence="2 3">
    <name type="scientific">Nitratireductor mangrovi</name>
    <dbReference type="NCBI Taxonomy" id="2599600"/>
    <lineage>
        <taxon>Bacteria</taxon>
        <taxon>Pseudomonadati</taxon>
        <taxon>Pseudomonadota</taxon>
        <taxon>Alphaproteobacteria</taxon>
        <taxon>Hyphomicrobiales</taxon>
        <taxon>Phyllobacteriaceae</taxon>
        <taxon>Nitratireductor</taxon>
    </lineage>
</organism>
<keyword evidence="1" id="KW-1133">Transmembrane helix</keyword>
<dbReference type="Proteomes" id="UP000321389">
    <property type="component" value="Chromosome"/>
</dbReference>
<keyword evidence="3" id="KW-1185">Reference proteome</keyword>
<dbReference type="EMBL" id="CP042301">
    <property type="protein sequence ID" value="QDY98913.1"/>
    <property type="molecule type" value="Genomic_DNA"/>
</dbReference>
<accession>A0A5B8KTN7</accession>
<feature type="transmembrane region" description="Helical" evidence="1">
    <location>
        <begin position="292"/>
        <end position="311"/>
    </location>
</feature>
<dbReference type="RefSeq" id="WP_146297418.1">
    <property type="nucleotide sequence ID" value="NZ_CP042301.2"/>
</dbReference>
<keyword evidence="1" id="KW-0812">Transmembrane</keyword>
<gene>
    <name evidence="2" type="ORF">FQ775_00160</name>
</gene>